<dbReference type="PANTHER" id="PTHR43045">
    <property type="entry name" value="SHIKIMATE TRANSPORTER"/>
    <property type="match status" value="1"/>
</dbReference>
<dbReference type="InterPro" id="IPR011701">
    <property type="entry name" value="MFS"/>
</dbReference>
<gene>
    <name evidence="9" type="ORF">ANI02nite_36450</name>
</gene>
<keyword evidence="10" id="KW-1185">Reference proteome</keyword>
<feature type="transmembrane region" description="Helical" evidence="7">
    <location>
        <begin position="235"/>
        <end position="258"/>
    </location>
</feature>
<dbReference type="STRING" id="1120919.GCA_000429165_03401"/>
<comment type="subcellular location">
    <subcellularLocation>
        <location evidence="1">Cell membrane</location>
        <topology evidence="1">Multi-pass membrane protein</topology>
    </subcellularLocation>
</comment>
<dbReference type="GO" id="GO:0005886">
    <property type="term" value="C:plasma membrane"/>
    <property type="evidence" value="ECO:0007669"/>
    <property type="project" value="UniProtKB-SubCell"/>
</dbReference>
<keyword evidence="4 7" id="KW-0812">Transmembrane</keyword>
<feature type="transmembrane region" description="Helical" evidence="7">
    <location>
        <begin position="364"/>
        <end position="387"/>
    </location>
</feature>
<evidence type="ECO:0000256" key="3">
    <source>
        <dbReference type="ARBA" id="ARBA00022475"/>
    </source>
</evidence>
<evidence type="ECO:0000313" key="10">
    <source>
        <dbReference type="Proteomes" id="UP000321635"/>
    </source>
</evidence>
<dbReference type="PANTHER" id="PTHR43045:SF1">
    <property type="entry name" value="SHIKIMATE TRANSPORTER"/>
    <property type="match status" value="1"/>
</dbReference>
<evidence type="ECO:0000256" key="6">
    <source>
        <dbReference type="ARBA" id="ARBA00023136"/>
    </source>
</evidence>
<accession>A0A511XFU0</accession>
<proteinExistence type="predicted"/>
<feature type="transmembrane region" description="Helical" evidence="7">
    <location>
        <begin position="327"/>
        <end position="352"/>
    </location>
</feature>
<feature type="transmembrane region" description="Helical" evidence="7">
    <location>
        <begin position="393"/>
        <end position="411"/>
    </location>
</feature>
<dbReference type="Proteomes" id="UP000321635">
    <property type="component" value="Unassembled WGS sequence"/>
</dbReference>
<evidence type="ECO:0000256" key="5">
    <source>
        <dbReference type="ARBA" id="ARBA00022989"/>
    </source>
</evidence>
<dbReference type="Gene3D" id="1.20.1250.20">
    <property type="entry name" value="MFS general substrate transporter like domains"/>
    <property type="match status" value="2"/>
</dbReference>
<feature type="transmembrane region" description="Helical" evidence="7">
    <location>
        <begin position="53"/>
        <end position="73"/>
    </location>
</feature>
<feature type="transmembrane region" description="Helical" evidence="7">
    <location>
        <begin position="150"/>
        <end position="173"/>
    </location>
</feature>
<evidence type="ECO:0000256" key="2">
    <source>
        <dbReference type="ARBA" id="ARBA00022448"/>
    </source>
</evidence>
<evidence type="ECO:0000313" key="9">
    <source>
        <dbReference type="EMBL" id="GEN61761.1"/>
    </source>
</evidence>
<dbReference type="InterPro" id="IPR036259">
    <property type="entry name" value="MFS_trans_sf"/>
</dbReference>
<sequence>MSVSSRRRLVSASIGNIVEWYDFALYTASTPLIFTHLFFAASAGEWFSQFQSLAIFASGFVVRPLGGILFGALGDRRGHATAMRWTLLLIGLATVLIGLLPTYAQVGVIAPLGLLMLRVVQGLAAGGEWAGAVLMIGASDPAAQKEKKNGLAFALSQSGVAFGMLLGGVALWAAQRLGHDAFFHYGWRLPFIATAPFLLLGLWLRSSPRASEATSEANSSDVAASGWAVMEHGPALLCGVALRMAESACIYLILVFGLSYGSSVNIPVSWLLTANTVAIAADALAIPFFGWLSDRIGAGRTFAMGAAAMGVGSALFFQALHQNSLSLLILGFAGGVSLCHAPMIAAEPILLARMFPSRVRYRGVAMAHELGGVLAGGLTPLIAAGIVHQTQSVVGVVLYLFALSFLALGCLRGSRRLRRRLSSVAGVRYEQVDETYISRAS</sequence>
<dbReference type="GO" id="GO:0022857">
    <property type="term" value="F:transmembrane transporter activity"/>
    <property type="evidence" value="ECO:0007669"/>
    <property type="project" value="InterPro"/>
</dbReference>
<feature type="domain" description="Major facilitator superfamily (MFS) profile" evidence="8">
    <location>
        <begin position="8"/>
        <end position="416"/>
    </location>
</feature>
<keyword evidence="3" id="KW-1003">Cell membrane</keyword>
<dbReference type="AlphaFoldDB" id="A0A511XFU0"/>
<dbReference type="OrthoDB" id="9783227at2"/>
<evidence type="ECO:0000256" key="1">
    <source>
        <dbReference type="ARBA" id="ARBA00004651"/>
    </source>
</evidence>
<feature type="transmembrane region" description="Helical" evidence="7">
    <location>
        <begin position="302"/>
        <end position="321"/>
    </location>
</feature>
<dbReference type="Pfam" id="PF07690">
    <property type="entry name" value="MFS_1"/>
    <property type="match status" value="1"/>
</dbReference>
<evidence type="ECO:0000256" key="4">
    <source>
        <dbReference type="ARBA" id="ARBA00022692"/>
    </source>
</evidence>
<dbReference type="SUPFAM" id="SSF103473">
    <property type="entry name" value="MFS general substrate transporter"/>
    <property type="match status" value="1"/>
</dbReference>
<dbReference type="PROSITE" id="PS50850">
    <property type="entry name" value="MFS"/>
    <property type="match status" value="1"/>
</dbReference>
<protein>
    <submittedName>
        <fullName evidence="9">MFS transporter</fullName>
    </submittedName>
</protein>
<dbReference type="EMBL" id="BJYF01000084">
    <property type="protein sequence ID" value="GEN61761.1"/>
    <property type="molecule type" value="Genomic_DNA"/>
</dbReference>
<feature type="transmembrane region" description="Helical" evidence="7">
    <location>
        <begin position="185"/>
        <end position="204"/>
    </location>
</feature>
<comment type="caution">
    <text evidence="9">The sequence shown here is derived from an EMBL/GenBank/DDBJ whole genome shotgun (WGS) entry which is preliminary data.</text>
</comment>
<feature type="transmembrane region" description="Helical" evidence="7">
    <location>
        <begin position="115"/>
        <end position="138"/>
    </location>
</feature>
<dbReference type="RefSeq" id="WP_051292452.1">
    <property type="nucleotide sequence ID" value="NZ_AUBI01000021.1"/>
</dbReference>
<dbReference type="InterPro" id="IPR020846">
    <property type="entry name" value="MFS_dom"/>
</dbReference>
<name>A0A511XFU0_9PROT</name>
<keyword evidence="6 7" id="KW-0472">Membrane</keyword>
<feature type="transmembrane region" description="Helical" evidence="7">
    <location>
        <begin position="20"/>
        <end position="41"/>
    </location>
</feature>
<organism evidence="9 10">
    <name type="scientific">Acetobacter nitrogenifigens DSM 23921 = NBRC 105050</name>
    <dbReference type="NCBI Taxonomy" id="1120919"/>
    <lineage>
        <taxon>Bacteria</taxon>
        <taxon>Pseudomonadati</taxon>
        <taxon>Pseudomonadota</taxon>
        <taxon>Alphaproteobacteria</taxon>
        <taxon>Acetobacterales</taxon>
        <taxon>Acetobacteraceae</taxon>
        <taxon>Acetobacter</taxon>
    </lineage>
</organism>
<evidence type="ECO:0000259" key="8">
    <source>
        <dbReference type="PROSITE" id="PS50850"/>
    </source>
</evidence>
<feature type="transmembrane region" description="Helical" evidence="7">
    <location>
        <begin position="270"/>
        <end position="290"/>
    </location>
</feature>
<feature type="transmembrane region" description="Helical" evidence="7">
    <location>
        <begin position="85"/>
        <end position="103"/>
    </location>
</feature>
<keyword evidence="5 7" id="KW-1133">Transmembrane helix</keyword>
<reference evidence="9 10" key="1">
    <citation type="submission" date="2019-07" db="EMBL/GenBank/DDBJ databases">
        <title>Whole genome shotgun sequence of Acetobacter nitrogenifigens NBRC 105050.</title>
        <authorList>
            <person name="Hosoyama A."/>
            <person name="Uohara A."/>
            <person name="Ohji S."/>
            <person name="Ichikawa N."/>
        </authorList>
    </citation>
    <scope>NUCLEOTIDE SEQUENCE [LARGE SCALE GENOMIC DNA]</scope>
    <source>
        <strain evidence="9 10">NBRC 105050</strain>
    </source>
</reference>
<evidence type="ECO:0000256" key="7">
    <source>
        <dbReference type="SAM" id="Phobius"/>
    </source>
</evidence>
<keyword evidence="2" id="KW-0813">Transport</keyword>